<dbReference type="EnsemblPlants" id="Bo5g048740.1">
    <property type="protein sequence ID" value="Bo5g048740.1"/>
    <property type="gene ID" value="Bo5g048740"/>
</dbReference>
<reference evidence="2" key="2">
    <citation type="submission" date="2015-03" db="UniProtKB">
        <authorList>
            <consortium name="EnsemblPlants"/>
        </authorList>
    </citation>
    <scope>IDENTIFICATION</scope>
</reference>
<sequence>MFDDSDGASSEDDNFSLYGEFPTQDEDSPTLPPKKRPHNILMSGSKRNP</sequence>
<feature type="compositionally biased region" description="Acidic residues" evidence="1">
    <location>
        <begin position="1"/>
        <end position="14"/>
    </location>
</feature>
<dbReference type="HOGENOM" id="CLU_3144818_0_0_1"/>
<dbReference type="AlphaFoldDB" id="A0A0D3CDM7"/>
<proteinExistence type="predicted"/>
<reference evidence="2 3" key="1">
    <citation type="journal article" date="2014" name="Genome Biol.">
        <title>Transcriptome and methylome profiling reveals relics of genome dominance in the mesopolyploid Brassica oleracea.</title>
        <authorList>
            <person name="Parkin I.A."/>
            <person name="Koh C."/>
            <person name="Tang H."/>
            <person name="Robinson S.J."/>
            <person name="Kagale S."/>
            <person name="Clarke W.E."/>
            <person name="Town C.D."/>
            <person name="Nixon J."/>
            <person name="Krishnakumar V."/>
            <person name="Bidwell S.L."/>
            <person name="Denoeud F."/>
            <person name="Belcram H."/>
            <person name="Links M.G."/>
            <person name="Just J."/>
            <person name="Clarke C."/>
            <person name="Bender T."/>
            <person name="Huebert T."/>
            <person name="Mason A.S."/>
            <person name="Pires J.C."/>
            <person name="Barker G."/>
            <person name="Moore J."/>
            <person name="Walley P.G."/>
            <person name="Manoli S."/>
            <person name="Batley J."/>
            <person name="Edwards D."/>
            <person name="Nelson M.N."/>
            <person name="Wang X."/>
            <person name="Paterson A.H."/>
            <person name="King G."/>
            <person name="Bancroft I."/>
            <person name="Chalhoub B."/>
            <person name="Sharpe A.G."/>
        </authorList>
    </citation>
    <scope>NUCLEOTIDE SEQUENCE</scope>
    <source>
        <strain evidence="2 3">cv. TO1000</strain>
    </source>
</reference>
<dbReference type="Proteomes" id="UP000032141">
    <property type="component" value="Chromosome C5"/>
</dbReference>
<evidence type="ECO:0000256" key="1">
    <source>
        <dbReference type="SAM" id="MobiDB-lite"/>
    </source>
</evidence>
<organism evidence="2 3">
    <name type="scientific">Brassica oleracea var. oleracea</name>
    <dbReference type="NCBI Taxonomy" id="109376"/>
    <lineage>
        <taxon>Eukaryota</taxon>
        <taxon>Viridiplantae</taxon>
        <taxon>Streptophyta</taxon>
        <taxon>Embryophyta</taxon>
        <taxon>Tracheophyta</taxon>
        <taxon>Spermatophyta</taxon>
        <taxon>Magnoliopsida</taxon>
        <taxon>eudicotyledons</taxon>
        <taxon>Gunneridae</taxon>
        <taxon>Pentapetalae</taxon>
        <taxon>rosids</taxon>
        <taxon>malvids</taxon>
        <taxon>Brassicales</taxon>
        <taxon>Brassicaceae</taxon>
        <taxon>Brassiceae</taxon>
        <taxon>Brassica</taxon>
    </lineage>
</organism>
<name>A0A0D3CDM7_BRAOL</name>
<keyword evidence="3" id="KW-1185">Reference proteome</keyword>
<feature type="region of interest" description="Disordered" evidence="1">
    <location>
        <begin position="1"/>
        <end position="49"/>
    </location>
</feature>
<evidence type="ECO:0000313" key="3">
    <source>
        <dbReference type="Proteomes" id="UP000032141"/>
    </source>
</evidence>
<protein>
    <submittedName>
        <fullName evidence="2">Uncharacterized protein</fullName>
    </submittedName>
</protein>
<evidence type="ECO:0000313" key="2">
    <source>
        <dbReference type="EnsemblPlants" id="Bo5g048740.1"/>
    </source>
</evidence>
<dbReference type="Gramene" id="Bo5g048740.1">
    <property type="protein sequence ID" value="Bo5g048740.1"/>
    <property type="gene ID" value="Bo5g048740"/>
</dbReference>
<accession>A0A0D3CDM7</accession>